<gene>
    <name evidence="1" type="ORF">KIN20_030319</name>
</gene>
<organism evidence="1 2">
    <name type="scientific">Parelaphostrongylus tenuis</name>
    <name type="common">Meningeal worm</name>
    <dbReference type="NCBI Taxonomy" id="148309"/>
    <lineage>
        <taxon>Eukaryota</taxon>
        <taxon>Metazoa</taxon>
        <taxon>Ecdysozoa</taxon>
        <taxon>Nematoda</taxon>
        <taxon>Chromadorea</taxon>
        <taxon>Rhabditida</taxon>
        <taxon>Rhabditina</taxon>
        <taxon>Rhabditomorpha</taxon>
        <taxon>Strongyloidea</taxon>
        <taxon>Metastrongylidae</taxon>
        <taxon>Parelaphostrongylus</taxon>
    </lineage>
</organism>
<protein>
    <submittedName>
        <fullName evidence="1">Uncharacterized protein</fullName>
    </submittedName>
</protein>
<comment type="caution">
    <text evidence="1">The sequence shown here is derived from an EMBL/GenBank/DDBJ whole genome shotgun (WGS) entry which is preliminary data.</text>
</comment>
<dbReference type="EMBL" id="JAHQIW010006368">
    <property type="protein sequence ID" value="KAJ1368953.1"/>
    <property type="molecule type" value="Genomic_DNA"/>
</dbReference>
<evidence type="ECO:0000313" key="2">
    <source>
        <dbReference type="Proteomes" id="UP001196413"/>
    </source>
</evidence>
<accession>A0AAD5R3J6</accession>
<reference evidence="1" key="1">
    <citation type="submission" date="2021-06" db="EMBL/GenBank/DDBJ databases">
        <title>Parelaphostrongylus tenuis whole genome reference sequence.</title>
        <authorList>
            <person name="Garwood T.J."/>
            <person name="Larsen P.A."/>
            <person name="Fountain-Jones N.M."/>
            <person name="Garbe J.R."/>
            <person name="Macchietto M.G."/>
            <person name="Kania S.A."/>
            <person name="Gerhold R.W."/>
            <person name="Richards J.E."/>
            <person name="Wolf T.M."/>
        </authorList>
    </citation>
    <scope>NUCLEOTIDE SEQUENCE</scope>
    <source>
        <strain evidence="1">MNPRO001-30</strain>
        <tissue evidence="1">Meninges</tissue>
    </source>
</reference>
<keyword evidence="2" id="KW-1185">Reference proteome</keyword>
<name>A0AAD5R3J6_PARTN</name>
<sequence length="114" mass="12296">MVYSNTASEQAQVPGSTNRRECSGICTAPYNANKMNDEKCVIVSNTVTGICPDQQQCRMGVMIVCIPQPHLTISGTVTENWSRTTWQNVVNTAVRMLAAGPFGSHFISASATVN</sequence>
<dbReference type="AlphaFoldDB" id="A0AAD5R3J6"/>
<evidence type="ECO:0000313" key="1">
    <source>
        <dbReference type="EMBL" id="KAJ1368953.1"/>
    </source>
</evidence>
<proteinExistence type="predicted"/>
<dbReference type="Proteomes" id="UP001196413">
    <property type="component" value="Unassembled WGS sequence"/>
</dbReference>